<evidence type="ECO:0000256" key="6">
    <source>
        <dbReference type="ARBA" id="ARBA00022801"/>
    </source>
</evidence>
<dbReference type="SUPFAM" id="SSF158682">
    <property type="entry name" value="TerB-like"/>
    <property type="match status" value="1"/>
</dbReference>
<evidence type="ECO:0000256" key="2">
    <source>
        <dbReference type="ARBA" id="ARBA00022475"/>
    </source>
</evidence>
<dbReference type="InterPro" id="IPR029024">
    <property type="entry name" value="TerB-like"/>
</dbReference>
<dbReference type="OrthoDB" id="15218at2"/>
<comment type="cofactor">
    <cofactor evidence="1">
        <name>Zn(2+)</name>
        <dbReference type="ChEBI" id="CHEBI:29105"/>
    </cofactor>
</comment>
<accession>A0A178IB32</accession>
<keyword evidence="14" id="KW-1185">Reference proteome</keyword>
<dbReference type="Gene3D" id="3.30.2010.10">
    <property type="entry name" value="Metalloproteases ('zincins'), catalytic domain"/>
    <property type="match status" value="1"/>
</dbReference>
<evidence type="ECO:0000256" key="8">
    <source>
        <dbReference type="ARBA" id="ARBA00022989"/>
    </source>
</evidence>
<evidence type="ECO:0000259" key="12">
    <source>
        <dbReference type="Pfam" id="PF01435"/>
    </source>
</evidence>
<sequence length="674" mass="71473">MMNFFDAQARARKNTVRLFVFMAAAVLAVVLAAYLLAAGALGLWESLLATRPGETSGPPVGLWHPRLFLGLLLGTALLVSGAAWRKWRELSGGGAVVAKLLRARWVRPGTDDLMERRLLNVVEEMALASGMPMPVVFLLDRERAINAFAAGLKPSDAVIVVTRGAVEELSRDELQGVIGHEFSHILNGDMRLNVLLTALLAGLQCVGTVGEAMLGDHSGKEDKFTSRLDRHLGESVFFGMTFLVALVRIPAGLAVAAFGYAGWCAGRLFQAMISRQREFLADAASVQFTRNPSGIIGALKKIGTSDGAVITSRPARQLRHFFFADPGIEWLQAWFATHPTWVARIHAINTGEAARIIGETLASGRLRVEGAAAFAGGGAVMAAAESFTASAGMPGPRAMERARTLIGQIPAALRDAAGDPQQAPALVAGLLLAGDTQARRAQWDMLHLQSGIATGIVRRLEPDLLALPQAARLPLAQLAMPALRMLPGRRAAETAATVTRLAECDDRISVFEYALMRVIRHHLLETGGGAGARHRSQPARTTADDTGLVMAFLAWHGSGADTRDEAAARAAFAAAGQPGPAGRRFSVAWEHVSGAALDFASVDAALDRLAAAPAETKRRVLDAAARVVLADGKVLPGELDLLRAIADSLDCPVPMPADTESAAVKPSWAGIPRL</sequence>
<gene>
    <name evidence="13" type="ORF">AW736_25075</name>
</gene>
<keyword evidence="10 11" id="KW-0472">Membrane</keyword>
<dbReference type="RefSeq" id="WP_068773011.1">
    <property type="nucleotide sequence ID" value="NZ_CP109796.1"/>
</dbReference>
<dbReference type="Proteomes" id="UP000078486">
    <property type="component" value="Unassembled WGS sequence"/>
</dbReference>
<dbReference type="GO" id="GO:0046872">
    <property type="term" value="F:metal ion binding"/>
    <property type="evidence" value="ECO:0007669"/>
    <property type="project" value="UniProtKB-KW"/>
</dbReference>
<reference evidence="13 14" key="1">
    <citation type="submission" date="2016-01" db="EMBL/GenBank/DDBJ databases">
        <title>High potential of lignocellulose degradation of a new Verrucomicrobia species.</title>
        <authorList>
            <person name="Wang Y."/>
            <person name="Shi Y."/>
            <person name="Qiu Z."/>
            <person name="Liu S."/>
            <person name="Yang H."/>
        </authorList>
    </citation>
    <scope>NUCLEOTIDE SEQUENCE [LARGE SCALE GENOMIC DNA]</scope>
    <source>
        <strain evidence="13 14">TSB47</strain>
    </source>
</reference>
<evidence type="ECO:0000256" key="9">
    <source>
        <dbReference type="ARBA" id="ARBA00023049"/>
    </source>
</evidence>
<name>A0A178IB32_9BACT</name>
<evidence type="ECO:0000256" key="3">
    <source>
        <dbReference type="ARBA" id="ARBA00022670"/>
    </source>
</evidence>
<evidence type="ECO:0000256" key="1">
    <source>
        <dbReference type="ARBA" id="ARBA00001947"/>
    </source>
</evidence>
<evidence type="ECO:0000256" key="5">
    <source>
        <dbReference type="ARBA" id="ARBA00022723"/>
    </source>
</evidence>
<keyword evidence="3" id="KW-0645">Protease</keyword>
<comment type="caution">
    <text evidence="13">The sequence shown here is derived from an EMBL/GenBank/DDBJ whole genome shotgun (WGS) entry which is preliminary data.</text>
</comment>
<feature type="transmembrane region" description="Helical" evidence="11">
    <location>
        <begin position="20"/>
        <end position="43"/>
    </location>
</feature>
<evidence type="ECO:0000256" key="7">
    <source>
        <dbReference type="ARBA" id="ARBA00022833"/>
    </source>
</evidence>
<dbReference type="PANTHER" id="PTHR43221:SF2">
    <property type="entry name" value="PROTEASE HTPX HOMOLOG"/>
    <property type="match status" value="1"/>
</dbReference>
<keyword evidence="6" id="KW-0378">Hydrolase</keyword>
<keyword evidence="4 11" id="KW-0812">Transmembrane</keyword>
<protein>
    <recommendedName>
        <fullName evidence="12">Peptidase M48 domain-containing protein</fullName>
    </recommendedName>
</protein>
<keyword evidence="5" id="KW-0479">Metal-binding</keyword>
<evidence type="ECO:0000313" key="13">
    <source>
        <dbReference type="EMBL" id="OAM87180.1"/>
    </source>
</evidence>
<evidence type="ECO:0000313" key="14">
    <source>
        <dbReference type="Proteomes" id="UP000078486"/>
    </source>
</evidence>
<feature type="domain" description="Peptidase M48" evidence="12">
    <location>
        <begin position="115"/>
        <end position="349"/>
    </location>
</feature>
<dbReference type="STRING" id="1184151.AW736_25075"/>
<keyword evidence="8 11" id="KW-1133">Transmembrane helix</keyword>
<keyword evidence="2" id="KW-1003">Cell membrane</keyword>
<dbReference type="PANTHER" id="PTHR43221">
    <property type="entry name" value="PROTEASE HTPX"/>
    <property type="match status" value="1"/>
</dbReference>
<evidence type="ECO:0000256" key="4">
    <source>
        <dbReference type="ARBA" id="ARBA00022692"/>
    </source>
</evidence>
<feature type="transmembrane region" description="Helical" evidence="11">
    <location>
        <begin position="236"/>
        <end position="263"/>
    </location>
</feature>
<dbReference type="Pfam" id="PF01435">
    <property type="entry name" value="Peptidase_M48"/>
    <property type="match status" value="1"/>
</dbReference>
<evidence type="ECO:0000256" key="11">
    <source>
        <dbReference type="SAM" id="Phobius"/>
    </source>
</evidence>
<dbReference type="InterPro" id="IPR001915">
    <property type="entry name" value="Peptidase_M48"/>
</dbReference>
<dbReference type="GO" id="GO:0004222">
    <property type="term" value="F:metalloendopeptidase activity"/>
    <property type="evidence" value="ECO:0007669"/>
    <property type="project" value="InterPro"/>
</dbReference>
<feature type="transmembrane region" description="Helical" evidence="11">
    <location>
        <begin position="63"/>
        <end position="84"/>
    </location>
</feature>
<keyword evidence="7" id="KW-0862">Zinc</keyword>
<dbReference type="InterPro" id="IPR050083">
    <property type="entry name" value="HtpX_protease"/>
</dbReference>
<dbReference type="GO" id="GO:0006508">
    <property type="term" value="P:proteolysis"/>
    <property type="evidence" value="ECO:0007669"/>
    <property type="project" value="UniProtKB-KW"/>
</dbReference>
<dbReference type="AlphaFoldDB" id="A0A178IB32"/>
<keyword evidence="9" id="KW-0482">Metalloprotease</keyword>
<dbReference type="EMBL" id="LRRQ01000180">
    <property type="protein sequence ID" value="OAM87180.1"/>
    <property type="molecule type" value="Genomic_DNA"/>
</dbReference>
<organism evidence="13 14">
    <name type="scientific">Termitidicoccus mucosus</name>
    <dbReference type="NCBI Taxonomy" id="1184151"/>
    <lineage>
        <taxon>Bacteria</taxon>
        <taxon>Pseudomonadati</taxon>
        <taxon>Verrucomicrobiota</taxon>
        <taxon>Opitutia</taxon>
        <taxon>Opitutales</taxon>
        <taxon>Opitutaceae</taxon>
        <taxon>Termitidicoccus</taxon>
    </lineage>
</organism>
<proteinExistence type="predicted"/>
<evidence type="ECO:0000256" key="10">
    <source>
        <dbReference type="ARBA" id="ARBA00023136"/>
    </source>
</evidence>